<dbReference type="Gene3D" id="3.80.10.10">
    <property type="entry name" value="Ribonuclease Inhibitor"/>
    <property type="match status" value="1"/>
</dbReference>
<keyword evidence="4" id="KW-1185">Reference proteome</keyword>
<dbReference type="EMBL" id="JAPMLD010000003">
    <property type="protein sequence ID" value="MDW4824317.1"/>
    <property type="molecule type" value="Genomic_DNA"/>
</dbReference>
<dbReference type="Proteomes" id="UP001259340">
    <property type="component" value="Unassembled WGS sequence"/>
</dbReference>
<dbReference type="Proteomes" id="UP001271263">
    <property type="component" value="Unassembled WGS sequence"/>
</dbReference>
<evidence type="ECO:0000313" key="3">
    <source>
        <dbReference type="Proteomes" id="UP001259340"/>
    </source>
</evidence>
<protein>
    <recommendedName>
        <fullName evidence="5">Internalin-A</fullName>
    </recommendedName>
</protein>
<comment type="caution">
    <text evidence="1">The sequence shown here is derived from an EMBL/GenBank/DDBJ whole genome shotgun (WGS) entry which is preliminary data.</text>
</comment>
<dbReference type="EMBL" id="JAPMLE010000001">
    <property type="protein sequence ID" value="MDR8523176.1"/>
    <property type="molecule type" value="Genomic_DNA"/>
</dbReference>
<name>A0AAW8NKV8_9GAMM</name>
<accession>A0AAW8NKV8</accession>
<sequence length="243" mass="28222">MPINWNETDYSTYEWVLDKPKEQFYIEDCFDSDRLILCGPPNKLALSAYQEKKVRDGWANILPTLESVEMLWVAPKVNQKLFDSICEMPNLKGLWIKHSNIKSIDYKKLSNLVYFNLGSSTHLNSFDGIESLSKLKWLEFENIKSISDISELAKLTTLKVLCLNGSIWTTQKLNTLSPIESLINLERLTLVNTKVLDKSLEPLHGLPRLKGVDLAKWWPEDQISALQKANPRLLKNWKEWRDW</sequence>
<evidence type="ECO:0000313" key="1">
    <source>
        <dbReference type="EMBL" id="MDR8523176.1"/>
    </source>
</evidence>
<evidence type="ECO:0000313" key="4">
    <source>
        <dbReference type="Proteomes" id="UP001271263"/>
    </source>
</evidence>
<dbReference type="SUPFAM" id="SSF52058">
    <property type="entry name" value="L domain-like"/>
    <property type="match status" value="1"/>
</dbReference>
<reference evidence="1" key="2">
    <citation type="submission" date="2022-11" db="EMBL/GenBank/DDBJ databases">
        <title>Prophages regulate Shewanella fidelis motility and biofilm formation: implications for gut colonization dynamics in Ciona robusta.</title>
        <authorList>
            <person name="Natarajan O."/>
            <person name="Gibboney S.L."/>
            <person name="Young M.N."/>
            <person name="Lim S.J."/>
            <person name="Pluta N."/>
            <person name="Atkinson C.G.F."/>
            <person name="Leigh B.A."/>
            <person name="Liberti A."/>
            <person name="Kees E."/>
            <person name="Breitbart M."/>
            <person name="Gralnick J."/>
            <person name="Dishaw L.J."/>
        </authorList>
    </citation>
    <scope>NUCLEOTIDE SEQUENCE</scope>
    <source>
        <strain evidence="1">3313</strain>
    </source>
</reference>
<proteinExistence type="predicted"/>
<evidence type="ECO:0000313" key="2">
    <source>
        <dbReference type="EMBL" id="MDW4824317.1"/>
    </source>
</evidence>
<gene>
    <name evidence="1" type="ORF">OS133_05675</name>
    <name evidence="2" type="ORF">OS134_09635</name>
</gene>
<reference evidence="2 4" key="1">
    <citation type="journal article" date="2022" name="bioRxiv">
        <title>Prophages regulate Shewanella fidelis 3313 motility and biofilm formation: implications for gut colonization dynamics in Ciona robusta.</title>
        <authorList>
            <person name="Natarajan O."/>
            <person name="Gibboney S.L."/>
            <person name="Young M.N."/>
            <person name="Lim S.J."/>
            <person name="Pluta N."/>
            <person name="Atkinson C.G."/>
            <person name="Leigh B.A."/>
            <person name="Liberti A."/>
            <person name="Kees E.D."/>
            <person name="Breitbart M."/>
            <person name="Gralnick J.A."/>
            <person name="Dishaw L.J."/>
        </authorList>
    </citation>
    <scope>NUCLEOTIDE SEQUENCE [LARGE SCALE GENOMIC DNA]</scope>
    <source>
        <strain evidence="2 4">JG4066</strain>
    </source>
</reference>
<organism evidence="1 3">
    <name type="scientific">Shewanella fidelis</name>
    <dbReference type="NCBI Taxonomy" id="173509"/>
    <lineage>
        <taxon>Bacteria</taxon>
        <taxon>Pseudomonadati</taxon>
        <taxon>Pseudomonadota</taxon>
        <taxon>Gammaproteobacteria</taxon>
        <taxon>Alteromonadales</taxon>
        <taxon>Shewanellaceae</taxon>
        <taxon>Shewanella</taxon>
    </lineage>
</organism>
<evidence type="ECO:0008006" key="5">
    <source>
        <dbReference type="Google" id="ProtNLM"/>
    </source>
</evidence>
<dbReference type="RefSeq" id="WP_310654257.1">
    <property type="nucleotide sequence ID" value="NZ_JAPMLA010000003.1"/>
</dbReference>
<dbReference type="InterPro" id="IPR032675">
    <property type="entry name" value="LRR_dom_sf"/>
</dbReference>
<dbReference type="AlphaFoldDB" id="A0AAW8NKV8"/>